<evidence type="ECO:0000313" key="1">
    <source>
        <dbReference type="EMBL" id="EDR26323.1"/>
    </source>
</evidence>
<dbReference type="OrthoDB" id="32500at2759"/>
<evidence type="ECO:0000313" key="2">
    <source>
        <dbReference type="Proteomes" id="UP000008076"/>
    </source>
</evidence>
<dbReference type="KEGG" id="edi:EDI_155180"/>
<sequence>MEAEDKITSVKMNNIKVNELNNFFIDMFELKDICDDFVELFKKEERYYSNEEKYNELLEEEAIMLDNIHNLTKGIKENYQNVVDAFYERRLHRMEARMLKAFSEVEKKPRKPKEEDN</sequence>
<organism evidence="2">
    <name type="scientific">Entamoeba dispar (strain ATCC PRA-260 / SAW760)</name>
    <dbReference type="NCBI Taxonomy" id="370354"/>
    <lineage>
        <taxon>Eukaryota</taxon>
        <taxon>Amoebozoa</taxon>
        <taxon>Evosea</taxon>
        <taxon>Archamoebae</taxon>
        <taxon>Mastigamoebida</taxon>
        <taxon>Entamoebidae</taxon>
        <taxon>Entamoeba</taxon>
    </lineage>
</organism>
<keyword evidence="2" id="KW-1185">Reference proteome</keyword>
<name>B0EGL9_ENTDS</name>
<proteinExistence type="predicted"/>
<gene>
    <name evidence="1" type="ORF">EDI_155180</name>
</gene>
<accession>B0EGL9</accession>
<reference evidence="2" key="1">
    <citation type="submission" date="2007-12" db="EMBL/GenBank/DDBJ databases">
        <title>Annotation of Entamoeba dispar SAW760.</title>
        <authorList>
            <person name="Lorenzi H."/>
            <person name="Inman J."/>
            <person name="Schobel S."/>
            <person name="Amedeo P."/>
            <person name="Caler E."/>
        </authorList>
    </citation>
    <scope>NUCLEOTIDE SEQUENCE [LARGE SCALE GENOMIC DNA]</scope>
    <source>
        <strain evidence="2">ATCC PRA-260 / SAW760</strain>
    </source>
</reference>
<protein>
    <submittedName>
        <fullName evidence="1">Uncharacterized protein</fullName>
    </submittedName>
</protein>
<dbReference type="eggNOG" id="ENOG502RI9N">
    <property type="taxonomic scope" value="Eukaryota"/>
</dbReference>
<dbReference type="EMBL" id="DS549220">
    <property type="protein sequence ID" value="EDR26323.1"/>
    <property type="molecule type" value="Genomic_DNA"/>
</dbReference>
<dbReference type="RefSeq" id="XP_001737390.1">
    <property type="nucleotide sequence ID" value="XM_001737338.1"/>
</dbReference>
<dbReference type="VEuPathDB" id="AmoebaDB:EDI_155180"/>
<dbReference type="Proteomes" id="UP000008076">
    <property type="component" value="Unassembled WGS sequence"/>
</dbReference>
<dbReference type="AlphaFoldDB" id="B0EGL9"/>
<dbReference type="GeneID" id="5882431"/>